<protein>
    <submittedName>
        <fullName evidence="3">D-threo-aldose 1-dehydrogenase</fullName>
    </submittedName>
</protein>
<gene>
    <name evidence="3" type="ORF">C7450_11040</name>
</gene>
<feature type="domain" description="NADP-dependent oxidoreductase" evidence="2">
    <location>
        <begin position="41"/>
        <end position="347"/>
    </location>
</feature>
<evidence type="ECO:0000313" key="4">
    <source>
        <dbReference type="Proteomes" id="UP000248021"/>
    </source>
</evidence>
<dbReference type="AlphaFoldDB" id="A0A2V3U119"/>
<keyword evidence="4" id="KW-1185">Reference proteome</keyword>
<dbReference type="Proteomes" id="UP000248021">
    <property type="component" value="Unassembled WGS sequence"/>
</dbReference>
<evidence type="ECO:0000256" key="1">
    <source>
        <dbReference type="SAM" id="MobiDB-lite"/>
    </source>
</evidence>
<dbReference type="GO" id="GO:0005829">
    <property type="term" value="C:cytosol"/>
    <property type="evidence" value="ECO:0007669"/>
    <property type="project" value="TreeGrafter"/>
</dbReference>
<reference evidence="3 4" key="1">
    <citation type="submission" date="2018-05" db="EMBL/GenBank/DDBJ databases">
        <title>Genomic Encyclopedia of Type Strains, Phase IV (KMG-IV): sequencing the most valuable type-strain genomes for metagenomic binning, comparative biology and taxonomic classification.</title>
        <authorList>
            <person name="Goeker M."/>
        </authorList>
    </citation>
    <scope>NUCLEOTIDE SEQUENCE [LARGE SCALE GENOMIC DNA]</scope>
    <source>
        <strain evidence="3 4">DSM 6462</strain>
    </source>
</reference>
<proteinExistence type="predicted"/>
<dbReference type="Pfam" id="PF00248">
    <property type="entry name" value="Aldo_ket_red"/>
    <property type="match status" value="1"/>
</dbReference>
<accession>A0A2V3U119</accession>
<organism evidence="3 4">
    <name type="scientific">Chelatococcus asaccharovorans</name>
    <dbReference type="NCBI Taxonomy" id="28210"/>
    <lineage>
        <taxon>Bacteria</taxon>
        <taxon>Pseudomonadati</taxon>
        <taxon>Pseudomonadota</taxon>
        <taxon>Alphaproteobacteria</taxon>
        <taxon>Hyphomicrobiales</taxon>
        <taxon>Chelatococcaceae</taxon>
        <taxon>Chelatococcus</taxon>
    </lineage>
</organism>
<sequence length="357" mass="38486">MHEMTRQEFPSPFPSPSPSPPPASPLPTRRVGQTALDVSVLGFGAAPLGGIYRSISNAEAEATVATALASGLRYFDVAPFYGLGLAEHRLGSALRERRDECVVSTKVGRLLRPLKAGARHATMYVDPLPFEVAFDYSYDGVMRSIEDSQQRTGFATFDMVFLHDVNRRWLGDDVERRFDEAMNGGYRALDELRRAGQVKAIGVGVNDSEMLVRFARAGRFDGFMLAGRYTLLEQTPLDALFPLCEQEGVSIIAAAPFNSGILATGARAGAKYFYTDAPADIVARTRRIEAVCETHGVPLIAAALQFALRHPVVASVATGFSSPAEVATGAAMMAVAIPPAFWDELKASGLIRSDAPT</sequence>
<feature type="compositionally biased region" description="Pro residues" evidence="1">
    <location>
        <begin position="11"/>
        <end position="25"/>
    </location>
</feature>
<dbReference type="InterPro" id="IPR020471">
    <property type="entry name" value="AKR"/>
</dbReference>
<evidence type="ECO:0000313" key="3">
    <source>
        <dbReference type="EMBL" id="PXW55103.1"/>
    </source>
</evidence>
<comment type="caution">
    <text evidence="3">The sequence shown here is derived from an EMBL/GenBank/DDBJ whole genome shotgun (WGS) entry which is preliminary data.</text>
</comment>
<dbReference type="Gene3D" id="3.20.20.100">
    <property type="entry name" value="NADP-dependent oxidoreductase domain"/>
    <property type="match status" value="1"/>
</dbReference>
<dbReference type="SUPFAM" id="SSF51430">
    <property type="entry name" value="NAD(P)-linked oxidoreductase"/>
    <property type="match status" value="1"/>
</dbReference>
<dbReference type="EMBL" id="QJJK01000010">
    <property type="protein sequence ID" value="PXW55103.1"/>
    <property type="molecule type" value="Genomic_DNA"/>
</dbReference>
<evidence type="ECO:0000259" key="2">
    <source>
        <dbReference type="Pfam" id="PF00248"/>
    </source>
</evidence>
<dbReference type="InterPro" id="IPR036812">
    <property type="entry name" value="NAD(P)_OxRdtase_dom_sf"/>
</dbReference>
<name>A0A2V3U119_9HYPH</name>
<dbReference type="InterPro" id="IPR023210">
    <property type="entry name" value="NADP_OxRdtase_dom"/>
</dbReference>
<feature type="region of interest" description="Disordered" evidence="1">
    <location>
        <begin position="1"/>
        <end position="29"/>
    </location>
</feature>
<dbReference type="PANTHER" id="PTHR42686">
    <property type="entry name" value="GH17980P-RELATED"/>
    <property type="match status" value="1"/>
</dbReference>
<dbReference type="PANTHER" id="PTHR42686:SF1">
    <property type="entry name" value="GH17980P-RELATED"/>
    <property type="match status" value="1"/>
</dbReference>
<dbReference type="GO" id="GO:0016491">
    <property type="term" value="F:oxidoreductase activity"/>
    <property type="evidence" value="ECO:0007669"/>
    <property type="project" value="InterPro"/>
</dbReference>